<proteinExistence type="predicted"/>
<feature type="transmembrane region" description="Helical" evidence="1">
    <location>
        <begin position="66"/>
        <end position="84"/>
    </location>
</feature>
<organism evidence="2 3">
    <name type="scientific">Candidatus Onthousia excrementipullorum</name>
    <dbReference type="NCBI Taxonomy" id="2840884"/>
    <lineage>
        <taxon>Bacteria</taxon>
        <taxon>Bacillati</taxon>
        <taxon>Bacillota</taxon>
        <taxon>Bacilli</taxon>
        <taxon>Candidatus Onthousia</taxon>
    </lineage>
</organism>
<reference evidence="2" key="2">
    <citation type="journal article" date="2021" name="PeerJ">
        <title>Extensive microbial diversity within the chicken gut microbiome revealed by metagenomics and culture.</title>
        <authorList>
            <person name="Gilroy R."/>
            <person name="Ravi A."/>
            <person name="Getino M."/>
            <person name="Pursley I."/>
            <person name="Horton D.L."/>
            <person name="Alikhan N.F."/>
            <person name="Baker D."/>
            <person name="Gharbi K."/>
            <person name="Hall N."/>
            <person name="Watson M."/>
            <person name="Adriaenssens E.M."/>
            <person name="Foster-Nyarko E."/>
            <person name="Jarju S."/>
            <person name="Secka A."/>
            <person name="Antonio M."/>
            <person name="Oren A."/>
            <person name="Chaudhuri R.R."/>
            <person name="La Ragione R."/>
            <person name="Hildebrand F."/>
            <person name="Pallen M.J."/>
        </authorList>
    </citation>
    <scope>NUCLEOTIDE SEQUENCE</scope>
    <source>
        <strain evidence="2">CHK184-20233</strain>
    </source>
</reference>
<dbReference type="InterPro" id="IPR010718">
    <property type="entry name" value="DUF1294"/>
</dbReference>
<comment type="caution">
    <text evidence="2">The sequence shown here is derived from an EMBL/GenBank/DDBJ whole genome shotgun (WGS) entry which is preliminary data.</text>
</comment>
<name>A0A9D1DTN9_9FIRM</name>
<keyword evidence="1" id="KW-1133">Transmembrane helix</keyword>
<dbReference type="EMBL" id="DVHC01000014">
    <property type="protein sequence ID" value="HIR58654.1"/>
    <property type="molecule type" value="Genomic_DNA"/>
</dbReference>
<accession>A0A9D1DTN9</accession>
<feature type="transmembrane region" description="Helical" evidence="1">
    <location>
        <begin position="6"/>
        <end position="27"/>
    </location>
</feature>
<protein>
    <submittedName>
        <fullName evidence="2">DUF1294 domain-containing protein</fullName>
    </submittedName>
</protein>
<keyword evidence="1" id="KW-0472">Membrane</keyword>
<keyword evidence="1" id="KW-0812">Transmembrane</keyword>
<dbReference type="Pfam" id="PF06961">
    <property type="entry name" value="DUF1294"/>
    <property type="match status" value="1"/>
</dbReference>
<evidence type="ECO:0000313" key="3">
    <source>
        <dbReference type="Proteomes" id="UP000824232"/>
    </source>
</evidence>
<evidence type="ECO:0000256" key="1">
    <source>
        <dbReference type="SAM" id="Phobius"/>
    </source>
</evidence>
<feature type="transmembrane region" description="Helical" evidence="1">
    <location>
        <begin position="39"/>
        <end position="60"/>
    </location>
</feature>
<dbReference type="Proteomes" id="UP000824232">
    <property type="component" value="Unassembled WGS sequence"/>
</dbReference>
<reference evidence="2" key="1">
    <citation type="submission" date="2020-10" db="EMBL/GenBank/DDBJ databases">
        <authorList>
            <person name="Gilroy R."/>
        </authorList>
    </citation>
    <scope>NUCLEOTIDE SEQUENCE</scope>
    <source>
        <strain evidence="2">CHK184-20233</strain>
    </source>
</reference>
<evidence type="ECO:0000313" key="2">
    <source>
        <dbReference type="EMBL" id="HIR58654.1"/>
    </source>
</evidence>
<dbReference type="AlphaFoldDB" id="A0A9D1DTN9"/>
<gene>
    <name evidence="2" type="ORF">IAB38_01250</name>
</gene>
<sequence length="85" mass="10137">MAFFFMLIYLIIINTFTFIVYGVDKFLAIKHYYRISEKLLYLFSIFGGALGALLGMFFFRHKTLKLKFYLVNIIFLVGWVILLYI</sequence>